<keyword evidence="3" id="KW-1185">Reference proteome</keyword>
<dbReference type="SUPFAM" id="SSF52047">
    <property type="entry name" value="RNI-like"/>
    <property type="match status" value="1"/>
</dbReference>
<dbReference type="Proteomes" id="UP000077202">
    <property type="component" value="Unassembled WGS sequence"/>
</dbReference>
<dbReference type="EMBL" id="LVLJ01001791">
    <property type="protein sequence ID" value="OAE28011.1"/>
    <property type="molecule type" value="Genomic_DNA"/>
</dbReference>
<dbReference type="PANTHER" id="PTHR47679:SF1">
    <property type="entry name" value="PROTEIN TORNADO 1"/>
    <property type="match status" value="1"/>
</dbReference>
<evidence type="ECO:0000256" key="1">
    <source>
        <dbReference type="SAM" id="MobiDB-lite"/>
    </source>
</evidence>
<evidence type="ECO:0000313" key="2">
    <source>
        <dbReference type="EMBL" id="OAE28011.1"/>
    </source>
</evidence>
<gene>
    <name evidence="2" type="ORF">AXG93_2646s1130</name>
</gene>
<accession>A0A176W617</accession>
<proteinExistence type="predicted"/>
<organism evidence="2 3">
    <name type="scientific">Marchantia polymorpha subsp. ruderalis</name>
    <dbReference type="NCBI Taxonomy" id="1480154"/>
    <lineage>
        <taxon>Eukaryota</taxon>
        <taxon>Viridiplantae</taxon>
        <taxon>Streptophyta</taxon>
        <taxon>Embryophyta</taxon>
        <taxon>Marchantiophyta</taxon>
        <taxon>Marchantiopsida</taxon>
        <taxon>Marchantiidae</taxon>
        <taxon>Marchantiales</taxon>
        <taxon>Marchantiaceae</taxon>
        <taxon>Marchantia</taxon>
    </lineage>
</organism>
<comment type="caution">
    <text evidence="2">The sequence shown here is derived from an EMBL/GenBank/DDBJ whole genome shotgun (WGS) entry which is preliminary data.</text>
</comment>
<dbReference type="InterPro" id="IPR032675">
    <property type="entry name" value="LRR_dom_sf"/>
</dbReference>
<dbReference type="AlphaFoldDB" id="A0A176W617"/>
<protein>
    <submittedName>
        <fullName evidence="2">Uncharacterized protein</fullName>
    </submittedName>
</protein>
<evidence type="ECO:0000313" key="3">
    <source>
        <dbReference type="Proteomes" id="UP000077202"/>
    </source>
</evidence>
<sequence>MKSADEESELPSAVQDLLRRLEGKGEPITSLPDLTRVEFRDFFPESASLSMIIGWRSQVRLQVLEAIGSCDTFKLSARCFLNLVSGLRGNSDSKLQSLELWDAWEHCDAQKHVADMINSATRLETLTLGYLVGMDEETVGILSQALIQSSSLTELKLLNVDEGAALLLKALAGDNGNRSIERLGLARMDGLGDCLRQLLTSNPSLKEVTLDSLRMRPEEWHQLGELIRDKARATNIGVQFGTVSCVRDEWESIEALECAASSDFQDPTLELHLTSGSEHELMLSLNLLGRVLRGEIISLKSLDIWATPPHVTSSTNQDIVESMERNGKTGETSTLKELTVHVGLKDIWNGVWKGLLWYLRGNTSLTHLDLSGNKLDVQGPDGSLASELGSPGNRCLSNLMENGEKGGVDSRVSNPEPEAGSLHVRVPRSQIRI</sequence>
<feature type="region of interest" description="Disordered" evidence="1">
    <location>
        <begin position="401"/>
        <end position="422"/>
    </location>
</feature>
<dbReference type="Gene3D" id="3.80.10.10">
    <property type="entry name" value="Ribonuclease Inhibitor"/>
    <property type="match status" value="1"/>
</dbReference>
<name>A0A176W617_MARPO</name>
<dbReference type="PANTHER" id="PTHR47679">
    <property type="entry name" value="PROTEIN TORNADO 1"/>
    <property type="match status" value="1"/>
</dbReference>
<reference evidence="2" key="1">
    <citation type="submission" date="2016-03" db="EMBL/GenBank/DDBJ databases">
        <title>Mechanisms controlling the formation of the plant cell surface in tip-growing cells are functionally conserved among land plants.</title>
        <authorList>
            <person name="Honkanen S."/>
            <person name="Jones V.A."/>
            <person name="Morieri G."/>
            <person name="Champion C."/>
            <person name="Hetherington A.J."/>
            <person name="Kelly S."/>
            <person name="Saint-Marcoux D."/>
            <person name="Proust H."/>
            <person name="Prescott H."/>
            <person name="Dolan L."/>
        </authorList>
    </citation>
    <scope>NUCLEOTIDE SEQUENCE [LARGE SCALE GENOMIC DNA]</scope>
    <source>
        <tissue evidence="2">Whole gametophyte</tissue>
    </source>
</reference>